<reference evidence="1" key="3">
    <citation type="submission" date="2021-05" db="UniProtKB">
        <authorList>
            <consortium name="EnsemblPlants"/>
        </authorList>
    </citation>
    <scope>IDENTIFICATION</scope>
    <source>
        <strain evidence="1">cv. B73</strain>
    </source>
</reference>
<dbReference type="AlphaFoldDB" id="A0A804MLN3"/>
<dbReference type="Gramene" id="Zm00001eb095650_T001">
    <property type="protein sequence ID" value="Zm00001eb095650_P001"/>
    <property type="gene ID" value="Zm00001eb095650"/>
</dbReference>
<organism evidence="1 2">
    <name type="scientific">Zea mays</name>
    <name type="common">Maize</name>
    <dbReference type="NCBI Taxonomy" id="4577"/>
    <lineage>
        <taxon>Eukaryota</taxon>
        <taxon>Viridiplantae</taxon>
        <taxon>Streptophyta</taxon>
        <taxon>Embryophyta</taxon>
        <taxon>Tracheophyta</taxon>
        <taxon>Spermatophyta</taxon>
        <taxon>Magnoliopsida</taxon>
        <taxon>Liliopsida</taxon>
        <taxon>Poales</taxon>
        <taxon>Poaceae</taxon>
        <taxon>PACMAD clade</taxon>
        <taxon>Panicoideae</taxon>
        <taxon>Andropogonodae</taxon>
        <taxon>Andropogoneae</taxon>
        <taxon>Tripsacinae</taxon>
        <taxon>Zea</taxon>
    </lineage>
</organism>
<accession>A0A804MLN3</accession>
<evidence type="ECO:0000313" key="1">
    <source>
        <dbReference type="EnsemblPlants" id="Zm00001eb095650_P001"/>
    </source>
</evidence>
<evidence type="ECO:0000313" key="2">
    <source>
        <dbReference type="Proteomes" id="UP000007305"/>
    </source>
</evidence>
<protein>
    <submittedName>
        <fullName evidence="1">Uncharacterized protein</fullName>
    </submittedName>
</protein>
<dbReference type="Proteomes" id="UP000007305">
    <property type="component" value="Chromosome 2"/>
</dbReference>
<name>A0A804MLN3_MAIZE</name>
<keyword evidence="2" id="KW-1185">Reference proteome</keyword>
<proteinExistence type="predicted"/>
<dbReference type="InParanoid" id="A0A804MLN3"/>
<dbReference type="EnsemblPlants" id="Zm00001eb095650_T001">
    <property type="protein sequence ID" value="Zm00001eb095650_P001"/>
    <property type="gene ID" value="Zm00001eb095650"/>
</dbReference>
<sequence>MPLQTCAAYTTTVQLVHLSLEREKKFIRQSKLQHDQAHLLGQPTRCMVMVTQTISSKEPPPSPPACRLHLRAVGRLPMHHLVHQLLEYRPLDLQHHPRELPAEARPSLQPLQDLCVRWMILRSGGGTDRVNCGFLLKLLEEKLVRGVKHQLPVRSLGIRLGAAPALVDAVRYAGPSCLSLLQHVEQVRVDRVARGVELELEACLS</sequence>
<reference evidence="1" key="2">
    <citation type="submission" date="2019-07" db="EMBL/GenBank/DDBJ databases">
        <authorList>
            <person name="Seetharam A."/>
            <person name="Woodhouse M."/>
            <person name="Cannon E."/>
        </authorList>
    </citation>
    <scope>NUCLEOTIDE SEQUENCE [LARGE SCALE GENOMIC DNA]</scope>
    <source>
        <strain evidence="1">cv. B73</strain>
    </source>
</reference>
<reference evidence="2" key="1">
    <citation type="submission" date="2015-12" db="EMBL/GenBank/DDBJ databases">
        <title>Update maize B73 reference genome by single molecule sequencing technologies.</title>
        <authorList>
            <consortium name="Maize Genome Sequencing Project"/>
            <person name="Ware D."/>
        </authorList>
    </citation>
    <scope>NUCLEOTIDE SEQUENCE [LARGE SCALE GENOMIC DNA]</scope>
    <source>
        <strain evidence="2">cv. B73</strain>
    </source>
</reference>